<sequence>MGHTLGIHRSSYRLPDDIYQTTKISKLMILMERGKAGEFRGKTLDEIDVQLDEDQQIQHVQPAGETPKTLKKRRGKKAVSSMNERAEEDSDRIF</sequence>
<organism evidence="2 3">
    <name type="scientific">Cryptolaemus montrouzieri</name>
    <dbReference type="NCBI Taxonomy" id="559131"/>
    <lineage>
        <taxon>Eukaryota</taxon>
        <taxon>Metazoa</taxon>
        <taxon>Ecdysozoa</taxon>
        <taxon>Arthropoda</taxon>
        <taxon>Hexapoda</taxon>
        <taxon>Insecta</taxon>
        <taxon>Pterygota</taxon>
        <taxon>Neoptera</taxon>
        <taxon>Endopterygota</taxon>
        <taxon>Coleoptera</taxon>
        <taxon>Polyphaga</taxon>
        <taxon>Cucujiformia</taxon>
        <taxon>Coccinelloidea</taxon>
        <taxon>Coccinellidae</taxon>
        <taxon>Scymninae</taxon>
        <taxon>Scymnini</taxon>
        <taxon>Cryptolaemus</taxon>
    </lineage>
</organism>
<feature type="region of interest" description="Disordered" evidence="1">
    <location>
        <begin position="55"/>
        <end position="94"/>
    </location>
</feature>
<dbReference type="PANTHER" id="PTHR33480">
    <property type="entry name" value="SET DOMAIN-CONTAINING PROTEIN-RELATED"/>
    <property type="match status" value="1"/>
</dbReference>
<evidence type="ECO:0000256" key="1">
    <source>
        <dbReference type="SAM" id="MobiDB-lite"/>
    </source>
</evidence>
<dbReference type="AlphaFoldDB" id="A0ABD2MS94"/>
<evidence type="ECO:0000313" key="2">
    <source>
        <dbReference type="EMBL" id="KAL3269119.1"/>
    </source>
</evidence>
<accession>A0ABD2MS94</accession>
<gene>
    <name evidence="2" type="ORF">HHI36_008200</name>
</gene>
<name>A0ABD2MS94_9CUCU</name>
<dbReference type="Proteomes" id="UP001516400">
    <property type="component" value="Unassembled WGS sequence"/>
</dbReference>
<proteinExistence type="predicted"/>
<comment type="caution">
    <text evidence="2">The sequence shown here is derived from an EMBL/GenBank/DDBJ whole genome shotgun (WGS) entry which is preliminary data.</text>
</comment>
<evidence type="ECO:0000313" key="3">
    <source>
        <dbReference type="Proteomes" id="UP001516400"/>
    </source>
</evidence>
<reference evidence="2 3" key="1">
    <citation type="journal article" date="2021" name="BMC Biol.">
        <title>Horizontally acquired antibacterial genes associated with adaptive radiation of ladybird beetles.</title>
        <authorList>
            <person name="Li H.S."/>
            <person name="Tang X.F."/>
            <person name="Huang Y.H."/>
            <person name="Xu Z.Y."/>
            <person name="Chen M.L."/>
            <person name="Du X.Y."/>
            <person name="Qiu B.Y."/>
            <person name="Chen P.T."/>
            <person name="Zhang W."/>
            <person name="Slipinski A."/>
            <person name="Escalona H.E."/>
            <person name="Waterhouse R.M."/>
            <person name="Zwick A."/>
            <person name="Pang H."/>
        </authorList>
    </citation>
    <scope>NUCLEOTIDE SEQUENCE [LARGE SCALE GENOMIC DNA]</scope>
    <source>
        <strain evidence="2">SYSU2018</strain>
    </source>
</reference>
<protein>
    <submittedName>
        <fullName evidence="2">Uncharacterized protein</fullName>
    </submittedName>
</protein>
<keyword evidence="3" id="KW-1185">Reference proteome</keyword>
<dbReference type="EMBL" id="JABFTP020000021">
    <property type="protein sequence ID" value="KAL3269119.1"/>
    <property type="molecule type" value="Genomic_DNA"/>
</dbReference>